<evidence type="ECO:0000313" key="4">
    <source>
        <dbReference type="Proteomes" id="UP000035642"/>
    </source>
</evidence>
<dbReference type="PROSITE" id="PS00455">
    <property type="entry name" value="AMP_BINDING"/>
    <property type="match status" value="1"/>
</dbReference>
<evidence type="ECO:0000313" key="5">
    <source>
        <dbReference type="WBParaSite" id="ACAC_0000484301-mRNA-1"/>
    </source>
</evidence>
<dbReference type="SUPFAM" id="SSF56801">
    <property type="entry name" value="Acetyl-CoA synthetase-like"/>
    <property type="match status" value="1"/>
</dbReference>
<dbReference type="Proteomes" id="UP000035642">
    <property type="component" value="Unassembled WGS sequence"/>
</dbReference>
<dbReference type="InterPro" id="IPR020845">
    <property type="entry name" value="AMP-binding_CS"/>
</dbReference>
<dbReference type="AlphaFoldDB" id="A0A0K0D448"/>
<name>A0A0K0D448_ANGCA</name>
<dbReference type="STRING" id="6313.A0A0K0D448"/>
<organism evidence="4 5">
    <name type="scientific">Angiostrongylus cantonensis</name>
    <name type="common">Rat lungworm</name>
    <dbReference type="NCBI Taxonomy" id="6313"/>
    <lineage>
        <taxon>Eukaryota</taxon>
        <taxon>Metazoa</taxon>
        <taxon>Ecdysozoa</taxon>
        <taxon>Nematoda</taxon>
        <taxon>Chromadorea</taxon>
        <taxon>Rhabditida</taxon>
        <taxon>Rhabditina</taxon>
        <taxon>Rhabditomorpha</taxon>
        <taxon>Strongyloidea</taxon>
        <taxon>Metastrongylidae</taxon>
        <taxon>Angiostrongylus</taxon>
    </lineage>
</organism>
<feature type="domain" description="AMP-dependent synthetase/ligase" evidence="2">
    <location>
        <begin position="112"/>
        <end position="380"/>
    </location>
</feature>
<keyword evidence="4" id="KW-1185">Reference proteome</keyword>
<evidence type="ECO:0000259" key="3">
    <source>
        <dbReference type="Pfam" id="PF16177"/>
    </source>
</evidence>
<dbReference type="InterPro" id="IPR000873">
    <property type="entry name" value="AMP-dep_synth/lig_dom"/>
</dbReference>
<accession>A0A0K0D448</accession>
<dbReference type="InterPro" id="IPR042099">
    <property type="entry name" value="ANL_N_sf"/>
</dbReference>
<reference evidence="4" key="1">
    <citation type="submission" date="2012-09" db="EMBL/GenBank/DDBJ databases">
        <authorList>
            <person name="Martin A.A."/>
        </authorList>
    </citation>
    <scope>NUCLEOTIDE SEQUENCE</scope>
</reference>
<dbReference type="GO" id="GO:0030729">
    <property type="term" value="F:acetoacetate-CoA ligase activity"/>
    <property type="evidence" value="ECO:0007669"/>
    <property type="project" value="TreeGrafter"/>
</dbReference>
<dbReference type="InterPro" id="IPR032387">
    <property type="entry name" value="ACAS_N"/>
</dbReference>
<evidence type="ECO:0000256" key="1">
    <source>
        <dbReference type="ARBA" id="ARBA00006432"/>
    </source>
</evidence>
<dbReference type="PANTHER" id="PTHR42921">
    <property type="entry name" value="ACETOACETYL-COA SYNTHETASE"/>
    <property type="match status" value="1"/>
</dbReference>
<sequence>LRRFIEDKFGVKIGRFLFQSFHFFAALCIDVQRFSDSYLSFHRWSCENYAKFWEALLFFTGIKLGSSYDTVVDTSMRITDFPRWFSGATLNYAENCLRGKDEDCLSICSTSFSNSGITPADVICGFLPNSYQTSVAMFATAAIGATWCSVSVDFGPCGVVDRFKQVNPKVLFTVEAVTYKGKTHDLTEKLNLIVPDKELENNEIAGIVMMTTKYKCLGIPSLAKVVQINNLNSTIDFNKYQHGEKYESFDYFLNSVPFSHPLFVMFSSGTTGIPKAMIHTTGVQLFKFIMWSIFFSWKINVIIKGTLLKHVEEHLIQANSQSCDRILFYTTCGWMMWNWVMSFLFCGGSIVLFDESPLEPDPHIILKVASVSNATIIGMGAKMYDEYSKMNVDFRKLYKVYKLQKHL</sequence>
<comment type="similarity">
    <text evidence="1">Belongs to the ATP-dependent AMP-binding enzyme family.</text>
</comment>
<proteinExistence type="inferred from homology"/>
<dbReference type="Pfam" id="PF00501">
    <property type="entry name" value="AMP-binding"/>
    <property type="match status" value="1"/>
</dbReference>
<dbReference type="PANTHER" id="PTHR42921:SF1">
    <property type="entry name" value="ACETOACETYL-COA SYNTHETASE"/>
    <property type="match status" value="1"/>
</dbReference>
<evidence type="ECO:0000259" key="2">
    <source>
        <dbReference type="Pfam" id="PF00501"/>
    </source>
</evidence>
<dbReference type="Pfam" id="PF16177">
    <property type="entry name" value="ACAS_N"/>
    <property type="match status" value="1"/>
</dbReference>
<feature type="domain" description="Acetyl-coenzyme A synthetase N-terminal" evidence="3">
    <location>
        <begin position="38"/>
        <end position="96"/>
    </location>
</feature>
<dbReference type="Gene3D" id="3.40.50.12780">
    <property type="entry name" value="N-terminal domain of ligase-like"/>
    <property type="match status" value="1"/>
</dbReference>
<protein>
    <submittedName>
        <fullName evidence="5">AMP-binding domain-containing protein</fullName>
    </submittedName>
</protein>
<reference evidence="5" key="2">
    <citation type="submission" date="2017-02" db="UniProtKB">
        <authorList>
            <consortium name="WormBaseParasite"/>
        </authorList>
    </citation>
    <scope>IDENTIFICATION</scope>
</reference>
<dbReference type="WBParaSite" id="ACAC_0000484301-mRNA-1">
    <property type="protein sequence ID" value="ACAC_0000484301-mRNA-1"/>
    <property type="gene ID" value="ACAC_0000484301"/>
</dbReference>